<feature type="region of interest" description="Disordered" evidence="1">
    <location>
        <begin position="112"/>
        <end position="144"/>
    </location>
</feature>
<evidence type="ECO:0000313" key="4">
    <source>
        <dbReference type="Proteomes" id="UP001583186"/>
    </source>
</evidence>
<evidence type="ECO:0000256" key="1">
    <source>
        <dbReference type="SAM" id="MobiDB-lite"/>
    </source>
</evidence>
<accession>A0ABR3ZSE6</accession>
<feature type="compositionally biased region" description="Low complexity" evidence="1">
    <location>
        <begin position="698"/>
        <end position="710"/>
    </location>
</feature>
<feature type="domain" description="RNA polymerase II elongation factor ELL N-terminal" evidence="2">
    <location>
        <begin position="154"/>
        <end position="315"/>
    </location>
</feature>
<feature type="compositionally biased region" description="Polar residues" evidence="1">
    <location>
        <begin position="408"/>
        <end position="419"/>
    </location>
</feature>
<dbReference type="InterPro" id="IPR036390">
    <property type="entry name" value="WH_DNA-bd_sf"/>
</dbReference>
<gene>
    <name evidence="3" type="ORF">Sste5346_000239</name>
</gene>
<sequence>MSFHVPRTGLQLEEDFTGTYDHLPTQSFILDLSDDVIDGMIESVNQGNEIRLSLGNKPTFIYGNSSYHIEPTFEDETDDIELFLESADTTAKAERLPQLAMSLFRKPELGNPWAHYRNSSSEDEDDDYYEMGSSPEPEDADQESYDALDSDIALLRDSMAQREAEKHEKSTRVIEGNAPAPNGKSTAKRTAGSLQKALSDRRSPFNRSSLSPLPTSPAISNAGSPSLLPTDAASQQVAEKTKQARSPIIHELAFKEQSYDMLWQKYPGSSEADFKTALDKVADLDEDTHNYILRKKFWKELDVWRHDYASDEERQQAIDNAIRQFDKMRLSTTEPEWERLLPREERGQGRILSKVQVSIAKGTSAPKIRVSKADDSSAESGHANHDSSESGNGSGSNRTDEEGGDSEVTLSPSRHTTTGAAKKKLSAREAQEKRLLSTSKKKSPPTSAPAARSTSPNTATTSTKVSPAKSAAARAKANENLGKFKSKEFVSESDTSDSESESAPLSATVHHHPKLAGGSSSSKPSPIGSAKAASAKAASATLPVSKERASSAAASSVRKTTKPSPVKESTQKTLLPPKPPLRKRARDYDDDDSSSSSSSGTPLSKRIKPLKSAAKPSSTLRDARDAREAREAREARDSRDARDARDAREAREAREARDARDARDKPRLSAQPAARTRNVSPNESSSSGSGGNRDKDGGNSSTSNKAKNTSPVKSSPLASSPPTNASELDLSSEESVPPIGTTNTSKKRKMVDDHRNSLRAAEASSKNKKRLGLPEDLVEKALRFKVYYEKYEALYRDIAGRSNAPKDRVAELLKMHTRLQEMKSDIHNEAMMRT</sequence>
<protein>
    <recommendedName>
        <fullName evidence="2">RNA polymerase II elongation factor ELL N-terminal domain-containing protein</fullName>
    </recommendedName>
</protein>
<feature type="compositionally biased region" description="Polar residues" evidence="1">
    <location>
        <begin position="711"/>
        <end position="726"/>
    </location>
</feature>
<dbReference type="SUPFAM" id="SSF46785">
    <property type="entry name" value="Winged helix' DNA-binding domain"/>
    <property type="match status" value="1"/>
</dbReference>
<feature type="region of interest" description="Disordered" evidence="1">
    <location>
        <begin position="366"/>
        <end position="770"/>
    </location>
</feature>
<feature type="compositionally biased region" description="Low complexity" evidence="1">
    <location>
        <begin position="444"/>
        <end position="475"/>
    </location>
</feature>
<dbReference type="Gene3D" id="1.10.10.2670">
    <property type="entry name" value="E3 ubiquitin-protein ligase"/>
    <property type="match status" value="1"/>
</dbReference>
<feature type="compositionally biased region" description="Basic and acidic residues" evidence="1">
    <location>
        <begin position="426"/>
        <end position="435"/>
    </location>
</feature>
<name>A0ABR3ZSE6_9PEZI</name>
<reference evidence="3 4" key="1">
    <citation type="journal article" date="2024" name="IMA Fungus">
        <title>IMA Genome - F19 : A genome assembly and annotation guide to empower mycologists, including annotated draft genome sequences of Ceratocystis pirilliformis, Diaporthe australafricana, Fusarium ophioides, Paecilomyces lecythidis, and Sporothrix stenoceras.</title>
        <authorList>
            <person name="Aylward J."/>
            <person name="Wilson A.M."/>
            <person name="Visagie C.M."/>
            <person name="Spraker J."/>
            <person name="Barnes I."/>
            <person name="Buitendag C."/>
            <person name="Ceriani C."/>
            <person name="Del Mar Angel L."/>
            <person name="du Plessis D."/>
            <person name="Fuchs T."/>
            <person name="Gasser K."/>
            <person name="Kramer D."/>
            <person name="Li W."/>
            <person name="Munsamy K."/>
            <person name="Piso A."/>
            <person name="Price J.L."/>
            <person name="Sonnekus B."/>
            <person name="Thomas C."/>
            <person name="van der Nest A."/>
            <person name="van Dijk A."/>
            <person name="van Heerden A."/>
            <person name="van Vuuren N."/>
            <person name="Yilmaz N."/>
            <person name="Duong T.A."/>
            <person name="van der Merwe N.A."/>
            <person name="Wingfield M.J."/>
            <person name="Wingfield B.D."/>
        </authorList>
    </citation>
    <scope>NUCLEOTIDE SEQUENCE [LARGE SCALE GENOMIC DNA]</scope>
    <source>
        <strain evidence="3 4">CMW 5346</strain>
    </source>
</reference>
<evidence type="ECO:0000259" key="2">
    <source>
        <dbReference type="Pfam" id="PF10390"/>
    </source>
</evidence>
<comment type="caution">
    <text evidence="3">The sequence shown here is derived from an EMBL/GenBank/DDBJ whole genome shotgun (WGS) entry which is preliminary data.</text>
</comment>
<dbReference type="EMBL" id="JAWCUI010000001">
    <property type="protein sequence ID" value="KAL1903610.1"/>
    <property type="molecule type" value="Genomic_DNA"/>
</dbReference>
<dbReference type="Proteomes" id="UP001583186">
    <property type="component" value="Unassembled WGS sequence"/>
</dbReference>
<dbReference type="InterPro" id="IPR042065">
    <property type="entry name" value="E3_ELL-like"/>
</dbReference>
<dbReference type="Pfam" id="PF10390">
    <property type="entry name" value="ELL"/>
    <property type="match status" value="1"/>
</dbReference>
<feature type="compositionally biased region" description="Basic and acidic residues" evidence="1">
    <location>
        <begin position="161"/>
        <end position="172"/>
    </location>
</feature>
<proteinExistence type="predicted"/>
<organism evidence="3 4">
    <name type="scientific">Sporothrix stenoceras</name>
    <dbReference type="NCBI Taxonomy" id="5173"/>
    <lineage>
        <taxon>Eukaryota</taxon>
        <taxon>Fungi</taxon>
        <taxon>Dikarya</taxon>
        <taxon>Ascomycota</taxon>
        <taxon>Pezizomycotina</taxon>
        <taxon>Sordariomycetes</taxon>
        <taxon>Sordariomycetidae</taxon>
        <taxon>Ophiostomatales</taxon>
        <taxon>Ophiostomataceae</taxon>
        <taxon>Sporothrix</taxon>
    </lineage>
</organism>
<evidence type="ECO:0000313" key="3">
    <source>
        <dbReference type="EMBL" id="KAL1903610.1"/>
    </source>
</evidence>
<feature type="compositionally biased region" description="Low complexity" evidence="1">
    <location>
        <begin position="516"/>
        <end position="540"/>
    </location>
</feature>
<keyword evidence="4" id="KW-1185">Reference proteome</keyword>
<feature type="compositionally biased region" description="Polar residues" evidence="1">
    <location>
        <begin position="205"/>
        <end position="224"/>
    </location>
</feature>
<feature type="region of interest" description="Disordered" evidence="1">
    <location>
        <begin position="161"/>
        <end position="245"/>
    </location>
</feature>
<feature type="compositionally biased region" description="Basic and acidic residues" evidence="1">
    <location>
        <begin position="621"/>
        <end position="667"/>
    </location>
</feature>
<dbReference type="InterPro" id="IPR019464">
    <property type="entry name" value="ELL_N"/>
</dbReference>